<keyword evidence="3" id="KW-1185">Reference proteome</keyword>
<evidence type="ECO:0000313" key="2">
    <source>
        <dbReference type="EMBL" id="TDP91961.1"/>
    </source>
</evidence>
<gene>
    <name evidence="2" type="ORF">EV186_108172</name>
</gene>
<comment type="caution">
    <text evidence="2">The sequence shown here is derived from an EMBL/GenBank/DDBJ whole genome shotgun (WGS) entry which is preliminary data.</text>
</comment>
<feature type="signal peptide" evidence="1">
    <location>
        <begin position="1"/>
        <end position="28"/>
    </location>
</feature>
<dbReference type="OrthoDB" id="4188782at2"/>
<evidence type="ECO:0000313" key="3">
    <source>
        <dbReference type="Proteomes" id="UP000295444"/>
    </source>
</evidence>
<keyword evidence="1" id="KW-0732">Signal</keyword>
<proteinExistence type="predicted"/>
<organism evidence="2 3">
    <name type="scientific">Labedaea rhizosphaerae</name>
    <dbReference type="NCBI Taxonomy" id="598644"/>
    <lineage>
        <taxon>Bacteria</taxon>
        <taxon>Bacillati</taxon>
        <taxon>Actinomycetota</taxon>
        <taxon>Actinomycetes</taxon>
        <taxon>Pseudonocardiales</taxon>
        <taxon>Pseudonocardiaceae</taxon>
        <taxon>Labedaea</taxon>
    </lineage>
</organism>
<sequence length="230" mass="24381">MRKKLLAAAFAVAATLTTVVLTGQPAMAINQYTTTGNVPKPAVCNNHGTMPAGGWLANKACGYVMGTAMAGTKYDVSKTLSNNFHFGRWRAGDGSNFCAWLVPGALDTSHSTTVADSCSDDTANRMVHRLSFGHDFDAAPHTGDGAIVVPINPSACAGYYNYFVDSSFQTGVLHDPLGVALPTSGGYRYSTRDNGASMIRADVGGETQWFFVARSCIQSQLPAQLNNQND</sequence>
<dbReference type="Proteomes" id="UP000295444">
    <property type="component" value="Unassembled WGS sequence"/>
</dbReference>
<protein>
    <recommendedName>
        <fullName evidence="4">Secreted protein</fullName>
    </recommendedName>
</protein>
<evidence type="ECO:0008006" key="4">
    <source>
        <dbReference type="Google" id="ProtNLM"/>
    </source>
</evidence>
<dbReference type="AlphaFoldDB" id="A0A4R6RY01"/>
<reference evidence="2 3" key="1">
    <citation type="submission" date="2019-03" db="EMBL/GenBank/DDBJ databases">
        <title>Genomic Encyclopedia of Type Strains, Phase IV (KMG-IV): sequencing the most valuable type-strain genomes for metagenomic binning, comparative biology and taxonomic classification.</title>
        <authorList>
            <person name="Goeker M."/>
        </authorList>
    </citation>
    <scope>NUCLEOTIDE SEQUENCE [LARGE SCALE GENOMIC DNA]</scope>
    <source>
        <strain evidence="2 3">DSM 45361</strain>
    </source>
</reference>
<dbReference type="RefSeq" id="WP_133853526.1">
    <property type="nucleotide sequence ID" value="NZ_SNXZ01000008.1"/>
</dbReference>
<feature type="chain" id="PRO_5020420915" description="Secreted protein" evidence="1">
    <location>
        <begin position="29"/>
        <end position="230"/>
    </location>
</feature>
<dbReference type="EMBL" id="SNXZ01000008">
    <property type="protein sequence ID" value="TDP91961.1"/>
    <property type="molecule type" value="Genomic_DNA"/>
</dbReference>
<accession>A0A4R6RY01</accession>
<name>A0A4R6RY01_LABRH</name>
<evidence type="ECO:0000256" key="1">
    <source>
        <dbReference type="SAM" id="SignalP"/>
    </source>
</evidence>